<dbReference type="PANTHER" id="PTHR34258:SF1">
    <property type="entry name" value="ARMADILLO-LIKE HELICAL DOMAIN CONTAINING PROTEIN 1"/>
    <property type="match status" value="1"/>
</dbReference>
<sequence length="85" mass="9575">MLESCLASSKEQASISQVMCFLHEWDQGSKTVRSLMLSDFLAKNTRKTCPELELEFAQVASLFLARLTAWIRLTYGTLSICALKN</sequence>
<reference evidence="1" key="1">
    <citation type="submission" date="2025-08" db="UniProtKB">
        <authorList>
            <consortium name="Ensembl"/>
        </authorList>
    </citation>
    <scope>IDENTIFICATION</scope>
</reference>
<dbReference type="Pfam" id="PF17741">
    <property type="entry name" value="DUF5578"/>
    <property type="match status" value="1"/>
</dbReference>
<dbReference type="AlphaFoldDB" id="A0A673H4I4"/>
<name>A0A673H4I4_9TELE</name>
<keyword evidence="2" id="KW-1185">Reference proteome</keyword>
<protein>
    <submittedName>
        <fullName evidence="1">Uncharacterized protein</fullName>
    </submittedName>
</protein>
<evidence type="ECO:0000313" key="2">
    <source>
        <dbReference type="Proteomes" id="UP000472270"/>
    </source>
</evidence>
<dbReference type="Proteomes" id="UP000472270">
    <property type="component" value="Unassembled WGS sequence"/>
</dbReference>
<evidence type="ECO:0000313" key="1">
    <source>
        <dbReference type="Ensembl" id="ENSSRHP00000020667.1"/>
    </source>
</evidence>
<organism evidence="1 2">
    <name type="scientific">Sinocyclocheilus rhinocerous</name>
    <dbReference type="NCBI Taxonomy" id="307959"/>
    <lineage>
        <taxon>Eukaryota</taxon>
        <taxon>Metazoa</taxon>
        <taxon>Chordata</taxon>
        <taxon>Craniata</taxon>
        <taxon>Vertebrata</taxon>
        <taxon>Euteleostomi</taxon>
        <taxon>Actinopterygii</taxon>
        <taxon>Neopterygii</taxon>
        <taxon>Teleostei</taxon>
        <taxon>Ostariophysi</taxon>
        <taxon>Cypriniformes</taxon>
        <taxon>Cyprinidae</taxon>
        <taxon>Cyprininae</taxon>
        <taxon>Sinocyclocheilus</taxon>
    </lineage>
</organism>
<dbReference type="Ensembl" id="ENSSRHT00000021321.1">
    <property type="protein sequence ID" value="ENSSRHP00000020667.1"/>
    <property type="gene ID" value="ENSSRHG00000011040.1"/>
</dbReference>
<reference evidence="1" key="2">
    <citation type="submission" date="2025-09" db="UniProtKB">
        <authorList>
            <consortium name="Ensembl"/>
        </authorList>
    </citation>
    <scope>IDENTIFICATION</scope>
</reference>
<dbReference type="InterPro" id="IPR041090">
    <property type="entry name" value="DUF5578"/>
</dbReference>
<proteinExistence type="predicted"/>
<accession>A0A673H4I4</accession>
<dbReference type="PANTHER" id="PTHR34258">
    <property type="entry name" value="ARMADILLO-LIKE HELICAL DOMAIN CONTAINING PROTEIN 1"/>
    <property type="match status" value="1"/>
</dbReference>